<feature type="region of interest" description="Disordered" evidence="1">
    <location>
        <begin position="1"/>
        <end position="60"/>
    </location>
</feature>
<evidence type="ECO:0000256" key="1">
    <source>
        <dbReference type="SAM" id="MobiDB-lite"/>
    </source>
</evidence>
<name>A0A854Q5H7_CRYNE</name>
<accession>A0A854Q5H7</accession>
<organism evidence="2 3">
    <name type="scientific">Cryptococcus neoformans Tu259-1</name>
    <dbReference type="NCBI Taxonomy" id="1230072"/>
    <lineage>
        <taxon>Eukaryota</taxon>
        <taxon>Fungi</taxon>
        <taxon>Dikarya</taxon>
        <taxon>Basidiomycota</taxon>
        <taxon>Agaricomycotina</taxon>
        <taxon>Tremellomycetes</taxon>
        <taxon>Tremellales</taxon>
        <taxon>Cryptococcaceae</taxon>
        <taxon>Cryptococcus</taxon>
        <taxon>Cryptococcus neoformans species complex</taxon>
    </lineage>
</organism>
<dbReference type="Proteomes" id="UP000199727">
    <property type="component" value="Unassembled WGS sequence"/>
</dbReference>
<reference evidence="2 3" key="1">
    <citation type="submission" date="2017-06" db="EMBL/GenBank/DDBJ databases">
        <title>Global population genomics of the pathogenic fungus Cryptococcus neoformans var. grubii.</title>
        <authorList>
            <person name="Cuomo C."/>
            <person name="Litvintseva A."/>
            <person name="Chen Y."/>
            <person name="Young S."/>
            <person name="Zeng Q."/>
            <person name="Chapman S."/>
            <person name="Gujja S."/>
            <person name="Saif S."/>
            <person name="Birren B."/>
        </authorList>
    </citation>
    <scope>NUCLEOTIDE SEQUENCE [LARGE SCALE GENOMIC DNA]</scope>
    <source>
        <strain evidence="2 3">Tu259-1</strain>
    </source>
</reference>
<proteinExistence type="predicted"/>
<protein>
    <submittedName>
        <fullName evidence="2">Uncharacterized protein</fullName>
    </submittedName>
</protein>
<dbReference type="AlphaFoldDB" id="A0A854Q5H7"/>
<feature type="compositionally biased region" description="Low complexity" evidence="1">
    <location>
        <begin position="13"/>
        <end position="44"/>
    </location>
</feature>
<evidence type="ECO:0000313" key="3">
    <source>
        <dbReference type="Proteomes" id="UP000199727"/>
    </source>
</evidence>
<comment type="caution">
    <text evidence="2">The sequence shown here is derived from an EMBL/GenBank/DDBJ whole genome shotgun (WGS) entry which is preliminary data.</text>
</comment>
<evidence type="ECO:0000313" key="2">
    <source>
        <dbReference type="EMBL" id="OXG14352.1"/>
    </source>
</evidence>
<dbReference type="EMBL" id="AMKT01000076">
    <property type="protein sequence ID" value="OXG14352.1"/>
    <property type="molecule type" value="Genomic_DNA"/>
</dbReference>
<gene>
    <name evidence="2" type="ORF">C361_05652</name>
</gene>
<sequence length="82" mass="8681">MPDTKFKPGKWQSGGISSQGLSESSISQSVASQETQTEAQASQAPTHDTEGVNIFNSEQDVDTAGSWDEIVLEGHARVGFIG</sequence>